<sequence>MLKLIEDATDAWNSVDTIIELITGDDGGLSQVSAQLTELTSVCQAGFSSVVQAIANAETQREWDAFATKIEGIQQSIAGYSNELQSLDKNLTIIVNSKSYSFKDWCEGSSGLSGALNSLAGLAEQMWSLFQSGGVGNPPLLTVWSSVVQSGGNASAGQTQMTMLYALYQEFYGTLLKLFYVRENALQIYYNNYGKGDFLPLTQYTIPRYFGSVTSSDTTCVWAIFGAKFESILASTIPNNDHLLTATDGGDYTGTDSSMCIGSLGESSKPVITLDQNPISVSGQANTCFAQLQFASSQGTHFFLQGTPVTVGPGGVFTAGSPIPAGPGGLSGGGPNSVLPMMITLQDGPITQAPFFNGAYVTPPAQPTDPSKSLVVTGFQVTTVDGRIGIALQYGELDLTDINAPTVTVTNSSYVQPQPGGPTNTQGSALPGMFPLWTGSPAIETIDQRPVGTKANFPITNATFTPQSTRLGLYVQTAWTGYQAAAFQPTSALTFTPTVPATPAMASA</sequence>
<protein>
    <submittedName>
        <fullName evidence="1">Uncharacterized protein</fullName>
    </submittedName>
</protein>
<dbReference type="KEGG" id="abq:ABAZ39_17195"/>
<accession>A0A060DL71</accession>
<dbReference type="AlphaFoldDB" id="A0A060DL71"/>
<dbReference type="EMBL" id="CP007794">
    <property type="protein sequence ID" value="AIB13672.1"/>
    <property type="molecule type" value="Genomic_DNA"/>
</dbReference>
<evidence type="ECO:0000313" key="1">
    <source>
        <dbReference type="EMBL" id="AIB13672.1"/>
    </source>
</evidence>
<organism evidence="1 2">
    <name type="scientific">Azospirillum argentinense</name>
    <dbReference type="NCBI Taxonomy" id="2970906"/>
    <lineage>
        <taxon>Bacteria</taxon>
        <taxon>Pseudomonadati</taxon>
        <taxon>Pseudomonadota</taxon>
        <taxon>Alphaproteobacteria</taxon>
        <taxon>Rhodospirillales</taxon>
        <taxon>Azospirillaceae</taxon>
        <taxon>Azospirillum</taxon>
    </lineage>
</organism>
<reference evidence="1 2" key="1">
    <citation type="journal article" date="2014" name="Genome Announc.">
        <title>Complete Genome Sequence of the Model Rhizosphere Strain Azospirillum brasilense Az39, Successfully Applied in Agriculture.</title>
        <authorList>
            <person name="Rivera D."/>
            <person name="Revale S."/>
            <person name="Molina R."/>
            <person name="Gualpa J."/>
            <person name="Puente M."/>
            <person name="Maroniche G."/>
            <person name="Paris G."/>
            <person name="Baker D."/>
            <person name="Clavijo B."/>
            <person name="McLay K."/>
            <person name="Spaepen S."/>
            <person name="Perticari A."/>
            <person name="Vazquez M."/>
            <person name="Wisniewski-Dye F."/>
            <person name="Watkins C."/>
            <person name="Martinez-Abarca F."/>
            <person name="Vanderleyden J."/>
            <person name="Cassan F."/>
        </authorList>
    </citation>
    <scope>NUCLEOTIDE SEQUENCE [LARGE SCALE GENOMIC DNA]</scope>
    <source>
        <strain evidence="1 2">Az39</strain>
        <plasmid evidence="1">AbAZ39_p1</plasmid>
    </source>
</reference>
<dbReference type="Proteomes" id="UP000027186">
    <property type="component" value="Plasmid AbAZ39_p1"/>
</dbReference>
<proteinExistence type="predicted"/>
<keyword evidence="1" id="KW-0614">Plasmid</keyword>
<geneLocation type="plasmid" evidence="1 2">
    <name>AbAZ39_p1</name>
</geneLocation>
<name>A0A060DL71_9PROT</name>
<evidence type="ECO:0000313" key="2">
    <source>
        <dbReference type="Proteomes" id="UP000027186"/>
    </source>
</evidence>
<gene>
    <name evidence="1" type="ORF">ABAZ39_17195</name>
</gene>